<dbReference type="InterPro" id="IPR052891">
    <property type="entry name" value="DNA-3mA_glycosylase"/>
</dbReference>
<dbReference type="RefSeq" id="WP_161338911.1">
    <property type="nucleotide sequence ID" value="NZ_JBHSDG010000005.1"/>
</dbReference>
<dbReference type="OrthoDB" id="9795156at2"/>
<dbReference type="InterPro" id="IPR005019">
    <property type="entry name" value="Adenine_glyco"/>
</dbReference>
<dbReference type="GO" id="GO:0006284">
    <property type="term" value="P:base-excision repair"/>
    <property type="evidence" value="ECO:0007669"/>
    <property type="project" value="InterPro"/>
</dbReference>
<evidence type="ECO:0000313" key="2">
    <source>
        <dbReference type="Proteomes" id="UP000445696"/>
    </source>
</evidence>
<gene>
    <name evidence="1" type="ORF">GQF03_09020</name>
</gene>
<dbReference type="PANTHER" id="PTHR30037:SF3">
    <property type="entry name" value="BLR0857 PROTEIN"/>
    <property type="match status" value="1"/>
</dbReference>
<accession>A0A845MEI6</accession>
<dbReference type="GO" id="GO:0008725">
    <property type="term" value="F:DNA-3-methyladenine glycosylase activity"/>
    <property type="evidence" value="ECO:0007669"/>
    <property type="project" value="InterPro"/>
</dbReference>
<dbReference type="EMBL" id="WTVA01000003">
    <property type="protein sequence ID" value="MZR22473.1"/>
    <property type="molecule type" value="Genomic_DNA"/>
</dbReference>
<evidence type="ECO:0000313" key="1">
    <source>
        <dbReference type="EMBL" id="MZR22473.1"/>
    </source>
</evidence>
<keyword evidence="2" id="KW-1185">Reference proteome</keyword>
<sequence>MISFAEIRAKAQENAGGASELAARMPDIKPDAELRKINPAQSFSDMSFRIFSTGLNQTMVRNKWPAFEDAFHGFEPAKVAFMSEDDIAGLMDNPAIIRHLGKIRATHHNALAMVELQKEFGSIGNYLADWPSSDIIGLYEDIKKRFKQLGGNSGPYFVRMMGKDGFILTADVVTALNRLGVAKGKMTSKKDQAAVQAAFNAWHEENGAPYAHLSRTLAIWTG</sequence>
<proteinExistence type="predicted"/>
<comment type="caution">
    <text evidence="1">The sequence shown here is derived from an EMBL/GenBank/DDBJ whole genome shotgun (WGS) entry which is preliminary data.</text>
</comment>
<dbReference type="PANTHER" id="PTHR30037">
    <property type="entry name" value="DNA-3-METHYLADENINE GLYCOSYLASE 1"/>
    <property type="match status" value="1"/>
</dbReference>
<dbReference type="Proteomes" id="UP000445696">
    <property type="component" value="Unassembled WGS sequence"/>
</dbReference>
<organism evidence="1 2">
    <name type="scientific">Sneathiella chungangensis</name>
    <dbReference type="NCBI Taxonomy" id="1418234"/>
    <lineage>
        <taxon>Bacteria</taxon>
        <taxon>Pseudomonadati</taxon>
        <taxon>Pseudomonadota</taxon>
        <taxon>Alphaproteobacteria</taxon>
        <taxon>Sneathiellales</taxon>
        <taxon>Sneathiellaceae</taxon>
        <taxon>Sneathiella</taxon>
    </lineage>
</organism>
<dbReference type="SUPFAM" id="SSF48150">
    <property type="entry name" value="DNA-glycosylase"/>
    <property type="match status" value="1"/>
</dbReference>
<name>A0A845MEI6_9PROT</name>
<dbReference type="Pfam" id="PF03352">
    <property type="entry name" value="Adenine_glyco"/>
    <property type="match status" value="1"/>
</dbReference>
<dbReference type="Gene3D" id="1.10.340.30">
    <property type="entry name" value="Hypothetical protein, domain 2"/>
    <property type="match status" value="1"/>
</dbReference>
<dbReference type="InterPro" id="IPR011257">
    <property type="entry name" value="DNA_glycosylase"/>
</dbReference>
<dbReference type="AlphaFoldDB" id="A0A845MEI6"/>
<reference evidence="1 2" key="1">
    <citation type="journal article" date="2014" name="Int. J. Syst. Evol. Microbiol.">
        <title>Sneathiella chungangensis sp. nov., isolated from a marine sand, and emended description of the genus Sneathiella.</title>
        <authorList>
            <person name="Siamphan C."/>
            <person name="Kim H."/>
            <person name="Lee J.S."/>
            <person name="Kim W."/>
        </authorList>
    </citation>
    <scope>NUCLEOTIDE SEQUENCE [LARGE SCALE GENOMIC DNA]</scope>
    <source>
        <strain evidence="1 2">KCTC 32476</strain>
    </source>
</reference>
<protein>
    <submittedName>
        <fullName evidence="1">DNA-3-methyladenine glycosylase I</fullName>
    </submittedName>
</protein>